<dbReference type="AlphaFoldDB" id="A0AA38L4W2"/>
<dbReference type="InterPro" id="IPR011009">
    <property type="entry name" value="Kinase-like_dom_sf"/>
</dbReference>
<dbReference type="EMBL" id="JAHRHJ020000006">
    <property type="protein sequence ID" value="KAH9313041.1"/>
    <property type="molecule type" value="Genomic_DNA"/>
</dbReference>
<dbReference type="InterPro" id="IPR008271">
    <property type="entry name" value="Ser/Thr_kinase_AS"/>
</dbReference>
<organism evidence="2 3">
    <name type="scientific">Taxus chinensis</name>
    <name type="common">Chinese yew</name>
    <name type="synonym">Taxus wallichiana var. chinensis</name>
    <dbReference type="NCBI Taxonomy" id="29808"/>
    <lineage>
        <taxon>Eukaryota</taxon>
        <taxon>Viridiplantae</taxon>
        <taxon>Streptophyta</taxon>
        <taxon>Embryophyta</taxon>
        <taxon>Tracheophyta</taxon>
        <taxon>Spermatophyta</taxon>
        <taxon>Pinopsida</taxon>
        <taxon>Pinidae</taxon>
        <taxon>Conifers II</taxon>
        <taxon>Cupressales</taxon>
        <taxon>Taxaceae</taxon>
        <taxon>Taxus</taxon>
    </lineage>
</organism>
<proteinExistence type="predicted"/>
<evidence type="ECO:0000313" key="3">
    <source>
        <dbReference type="Proteomes" id="UP000824469"/>
    </source>
</evidence>
<dbReference type="PROSITE" id="PS00108">
    <property type="entry name" value="PROTEIN_KINASE_ST"/>
    <property type="match status" value="1"/>
</dbReference>
<sequence length="163" mass="17700">LAIDKSNGTLFAVKSMASTSISYLENEYSFLSSLDSPYIVRCLGKDYSIENGVDTCNLMMEYMSGGSVAGLLSKFGGQLDESVIRVYTRGILRGLDYLHRQGIVHCDVKSNNVLVGACGVVKLGDFGSAKMMEEKGLSLKDLRGTPLWMAPEVVNQLEQGPAF</sequence>
<dbReference type="PROSITE" id="PS50011">
    <property type="entry name" value="PROTEIN_KINASE_DOM"/>
    <property type="match status" value="1"/>
</dbReference>
<feature type="non-terminal residue" evidence="2">
    <location>
        <position position="1"/>
    </location>
</feature>
<name>A0AA38L4W2_TAXCH</name>
<dbReference type="GO" id="GO:0005524">
    <property type="term" value="F:ATP binding"/>
    <property type="evidence" value="ECO:0007669"/>
    <property type="project" value="InterPro"/>
</dbReference>
<dbReference type="GO" id="GO:0007165">
    <property type="term" value="P:signal transduction"/>
    <property type="evidence" value="ECO:0007669"/>
    <property type="project" value="TreeGrafter"/>
</dbReference>
<evidence type="ECO:0000259" key="1">
    <source>
        <dbReference type="PROSITE" id="PS50011"/>
    </source>
</evidence>
<keyword evidence="3" id="KW-1185">Reference proteome</keyword>
<dbReference type="SMART" id="SM00220">
    <property type="entry name" value="S_TKc"/>
    <property type="match status" value="1"/>
</dbReference>
<dbReference type="InterPro" id="IPR000719">
    <property type="entry name" value="Prot_kinase_dom"/>
</dbReference>
<reference evidence="2 3" key="1">
    <citation type="journal article" date="2021" name="Nat. Plants">
        <title>The Taxus genome provides insights into paclitaxel biosynthesis.</title>
        <authorList>
            <person name="Xiong X."/>
            <person name="Gou J."/>
            <person name="Liao Q."/>
            <person name="Li Y."/>
            <person name="Zhou Q."/>
            <person name="Bi G."/>
            <person name="Li C."/>
            <person name="Du R."/>
            <person name="Wang X."/>
            <person name="Sun T."/>
            <person name="Guo L."/>
            <person name="Liang H."/>
            <person name="Lu P."/>
            <person name="Wu Y."/>
            <person name="Zhang Z."/>
            <person name="Ro D.K."/>
            <person name="Shang Y."/>
            <person name="Huang S."/>
            <person name="Yan J."/>
        </authorList>
    </citation>
    <scope>NUCLEOTIDE SEQUENCE [LARGE SCALE GENOMIC DNA]</scope>
    <source>
        <strain evidence="2">Ta-2019</strain>
    </source>
</reference>
<dbReference type="Gene3D" id="1.10.510.10">
    <property type="entry name" value="Transferase(Phosphotransferase) domain 1"/>
    <property type="match status" value="1"/>
</dbReference>
<evidence type="ECO:0000313" key="2">
    <source>
        <dbReference type="EMBL" id="KAH9313041.1"/>
    </source>
</evidence>
<dbReference type="Pfam" id="PF00069">
    <property type="entry name" value="Pkinase"/>
    <property type="match status" value="1"/>
</dbReference>
<dbReference type="InterPro" id="IPR052751">
    <property type="entry name" value="Plant_MAPKKK"/>
</dbReference>
<dbReference type="OMA" id="ENGANWF"/>
<gene>
    <name evidence="2" type="ORF">KI387_028076</name>
</gene>
<accession>A0AA38L4W2</accession>
<dbReference type="PANTHER" id="PTHR48011:SF4">
    <property type="entry name" value="MITOGEN-ACTIVATED PROTEIN KINASE KINASE KINASE 19"/>
    <property type="match status" value="1"/>
</dbReference>
<dbReference type="PANTHER" id="PTHR48011">
    <property type="entry name" value="CCR4-NOT TRANSCRIPTIONAL COMPLEX SUBUNIT CAF120-RELATED"/>
    <property type="match status" value="1"/>
</dbReference>
<feature type="domain" description="Protein kinase" evidence="1">
    <location>
        <begin position="1"/>
        <end position="163"/>
    </location>
</feature>
<dbReference type="Proteomes" id="UP000824469">
    <property type="component" value="Unassembled WGS sequence"/>
</dbReference>
<dbReference type="SUPFAM" id="SSF56112">
    <property type="entry name" value="Protein kinase-like (PK-like)"/>
    <property type="match status" value="1"/>
</dbReference>
<protein>
    <recommendedName>
        <fullName evidence="1">Protein kinase domain-containing protein</fullName>
    </recommendedName>
</protein>
<dbReference type="GO" id="GO:0004672">
    <property type="term" value="F:protein kinase activity"/>
    <property type="evidence" value="ECO:0007669"/>
    <property type="project" value="InterPro"/>
</dbReference>
<comment type="caution">
    <text evidence="2">The sequence shown here is derived from an EMBL/GenBank/DDBJ whole genome shotgun (WGS) entry which is preliminary data.</text>
</comment>